<gene>
    <name evidence="2" type="ORF">GCM10009539_11020</name>
</gene>
<evidence type="ECO:0000256" key="1">
    <source>
        <dbReference type="SAM" id="MobiDB-lite"/>
    </source>
</evidence>
<sequence>MFPADRICRNIGGTTGAGPTTRPAAHLGRPKLPGSNYKPVLQVLVTLSHRACALAARYEKSVPVPVRHVKRRAPGGGIPHRMNAALARWRMSWRDTASHARITGQKWAMHHFDTVVTGVTIDDS</sequence>
<name>A0ABP3DC38_9ACTN</name>
<protein>
    <recommendedName>
        <fullName evidence="4">Transposase</fullName>
    </recommendedName>
</protein>
<comment type="caution">
    <text evidence="2">The sequence shown here is derived from an EMBL/GenBank/DDBJ whole genome shotgun (WGS) entry which is preliminary data.</text>
</comment>
<accession>A0ABP3DC38</accession>
<reference evidence="3" key="1">
    <citation type="journal article" date="2019" name="Int. J. Syst. Evol. Microbiol.">
        <title>The Global Catalogue of Microorganisms (GCM) 10K type strain sequencing project: providing services to taxonomists for standard genome sequencing and annotation.</title>
        <authorList>
            <consortium name="The Broad Institute Genomics Platform"/>
            <consortium name="The Broad Institute Genome Sequencing Center for Infectious Disease"/>
            <person name="Wu L."/>
            <person name="Ma J."/>
        </authorList>
    </citation>
    <scope>NUCLEOTIDE SEQUENCE [LARGE SCALE GENOMIC DNA]</scope>
    <source>
        <strain evidence="3">JCM 10425</strain>
    </source>
</reference>
<evidence type="ECO:0000313" key="3">
    <source>
        <dbReference type="Proteomes" id="UP001500967"/>
    </source>
</evidence>
<evidence type="ECO:0008006" key="4">
    <source>
        <dbReference type="Google" id="ProtNLM"/>
    </source>
</evidence>
<dbReference type="EMBL" id="BAAAGX010000006">
    <property type="protein sequence ID" value="GAA0227338.1"/>
    <property type="molecule type" value="Genomic_DNA"/>
</dbReference>
<feature type="region of interest" description="Disordered" evidence="1">
    <location>
        <begin position="9"/>
        <end position="31"/>
    </location>
</feature>
<keyword evidence="3" id="KW-1185">Reference proteome</keyword>
<evidence type="ECO:0000313" key="2">
    <source>
        <dbReference type="EMBL" id="GAA0227338.1"/>
    </source>
</evidence>
<organism evidence="2 3">
    <name type="scientific">Cryptosporangium japonicum</name>
    <dbReference type="NCBI Taxonomy" id="80872"/>
    <lineage>
        <taxon>Bacteria</taxon>
        <taxon>Bacillati</taxon>
        <taxon>Actinomycetota</taxon>
        <taxon>Actinomycetes</taxon>
        <taxon>Cryptosporangiales</taxon>
        <taxon>Cryptosporangiaceae</taxon>
        <taxon>Cryptosporangium</taxon>
    </lineage>
</organism>
<proteinExistence type="predicted"/>
<dbReference type="Proteomes" id="UP001500967">
    <property type="component" value="Unassembled WGS sequence"/>
</dbReference>